<evidence type="ECO:0000313" key="2">
    <source>
        <dbReference type="EMBL" id="KAF5202247.1"/>
    </source>
</evidence>
<sequence>MKGIDEVYSTKGDHIILPLSPKYQIQPVKSGFGFSSTTNEYKVIRILEKGSDKHFKAEAEIFTLGSDSWRMIEAFPYPSCFDQNLFLNGNLHWMTFENMELFSSQVIVSFNVGTEELDVMQPPPYAKQQRVMFKDLRVLGENLWFIDADFDFQIDVWVMKNYGVATSWVKEYVIKRKSDSVSLYWCKNYEVMKLWNGELLMRCGDHTLGYYDPEKGTFKPITVHEMPDVDYVIRPPIMLSGSLFSPQNVHKQRNR</sequence>
<dbReference type="InterPro" id="IPR017451">
    <property type="entry name" value="F-box-assoc_interact_dom"/>
</dbReference>
<evidence type="ECO:0000259" key="1">
    <source>
        <dbReference type="Pfam" id="PF08268"/>
    </source>
</evidence>
<dbReference type="OrthoDB" id="610337at2759"/>
<feature type="domain" description="F-box associated beta-propeller type 3" evidence="1">
    <location>
        <begin position="11"/>
        <end position="228"/>
    </location>
</feature>
<comment type="caution">
    <text evidence="2">The sequence shown here is derived from an EMBL/GenBank/DDBJ whole genome shotgun (WGS) entry which is preliminary data.</text>
</comment>
<accession>A0A7J6WZH7</accession>
<dbReference type="Proteomes" id="UP000554482">
    <property type="component" value="Unassembled WGS sequence"/>
</dbReference>
<dbReference type="AlphaFoldDB" id="A0A7J6WZH7"/>
<dbReference type="EMBL" id="JABWDY010008396">
    <property type="protein sequence ID" value="KAF5202247.1"/>
    <property type="molecule type" value="Genomic_DNA"/>
</dbReference>
<proteinExistence type="predicted"/>
<dbReference type="InterPro" id="IPR013187">
    <property type="entry name" value="F-box-assoc_dom_typ3"/>
</dbReference>
<dbReference type="PANTHER" id="PTHR31111">
    <property type="entry name" value="BNAA05G37150D PROTEIN-RELATED"/>
    <property type="match status" value="1"/>
</dbReference>
<reference evidence="2 3" key="1">
    <citation type="submission" date="2020-06" db="EMBL/GenBank/DDBJ databases">
        <title>Transcriptomic and genomic resources for Thalictrum thalictroides and T. hernandezii: Facilitating candidate gene discovery in an emerging model plant lineage.</title>
        <authorList>
            <person name="Arias T."/>
            <person name="Riano-Pachon D.M."/>
            <person name="Di Stilio V.S."/>
        </authorList>
    </citation>
    <scope>NUCLEOTIDE SEQUENCE [LARGE SCALE GENOMIC DNA]</scope>
    <source>
        <strain evidence="3">cv. WT478/WT964</strain>
        <tissue evidence="2">Leaves</tissue>
    </source>
</reference>
<name>A0A7J6WZH7_THATH</name>
<dbReference type="NCBIfam" id="TIGR01640">
    <property type="entry name" value="F_box_assoc_1"/>
    <property type="match status" value="1"/>
</dbReference>
<dbReference type="Pfam" id="PF08268">
    <property type="entry name" value="FBA_3"/>
    <property type="match status" value="1"/>
</dbReference>
<dbReference type="PANTHER" id="PTHR31111:SF136">
    <property type="entry name" value="F-BOX ASSOCIATED DOMAIN-CONTAINING PROTEIN"/>
    <property type="match status" value="1"/>
</dbReference>
<gene>
    <name evidence="2" type="ORF">FRX31_008162</name>
</gene>
<evidence type="ECO:0000313" key="3">
    <source>
        <dbReference type="Proteomes" id="UP000554482"/>
    </source>
</evidence>
<protein>
    <submittedName>
        <fullName evidence="2">F-box protein</fullName>
    </submittedName>
</protein>
<keyword evidence="3" id="KW-1185">Reference proteome</keyword>
<organism evidence="2 3">
    <name type="scientific">Thalictrum thalictroides</name>
    <name type="common">Rue-anemone</name>
    <name type="synonym">Anemone thalictroides</name>
    <dbReference type="NCBI Taxonomy" id="46969"/>
    <lineage>
        <taxon>Eukaryota</taxon>
        <taxon>Viridiplantae</taxon>
        <taxon>Streptophyta</taxon>
        <taxon>Embryophyta</taxon>
        <taxon>Tracheophyta</taxon>
        <taxon>Spermatophyta</taxon>
        <taxon>Magnoliopsida</taxon>
        <taxon>Ranunculales</taxon>
        <taxon>Ranunculaceae</taxon>
        <taxon>Thalictroideae</taxon>
        <taxon>Thalictrum</taxon>
    </lineage>
</organism>